<keyword evidence="4" id="KW-1185">Reference proteome</keyword>
<evidence type="ECO:0000313" key="4">
    <source>
        <dbReference type="Proteomes" id="UP001498398"/>
    </source>
</evidence>
<evidence type="ECO:0000256" key="1">
    <source>
        <dbReference type="PROSITE-ProRule" id="PRU10141"/>
    </source>
</evidence>
<comment type="caution">
    <text evidence="3">The sequence shown here is derived from an EMBL/GenBank/DDBJ whole genome shotgun (WGS) entry which is preliminary data.</text>
</comment>
<feature type="domain" description="Protein kinase" evidence="2">
    <location>
        <begin position="5"/>
        <end position="238"/>
    </location>
</feature>
<keyword evidence="1" id="KW-0067">ATP-binding</keyword>
<proteinExistence type="predicted"/>
<dbReference type="Proteomes" id="UP001498398">
    <property type="component" value="Unassembled WGS sequence"/>
</dbReference>
<feature type="binding site" evidence="1">
    <location>
        <position position="39"/>
    </location>
    <ligand>
        <name>ATP</name>
        <dbReference type="ChEBI" id="CHEBI:30616"/>
    </ligand>
</feature>
<dbReference type="Pfam" id="PF00069">
    <property type="entry name" value="Pkinase"/>
    <property type="match status" value="2"/>
</dbReference>
<dbReference type="PROSITE" id="PS00107">
    <property type="entry name" value="PROTEIN_KINASE_ATP"/>
    <property type="match status" value="1"/>
</dbReference>
<gene>
    <name evidence="3" type="ORF">VKT23_007361</name>
</gene>
<dbReference type="InterPro" id="IPR011009">
    <property type="entry name" value="Kinase-like_dom_sf"/>
</dbReference>
<sequence length="255" mass="28463">MEGHFKLKKLLGSGAFGVVYLAVRARKGARKEGEKFAVKVLPKALVPEEKTKLDTELDLQTRAGGHRNVVEAREVSREKLKGEEFVCIRMDLCDDGDMARAIEKGVFNKEEQDLKPENVLVSVEDKDVRVKIADFGLATNDKVCYGLDFPGTPKYMPPETVCPKFIGRSHSPALQDVWAIGFMLAGVVNDDPLLLGQYLPHASNELVRVLRRSVLTPDPSERISLLKLRDFVETAPLFKGNRREGKGFLAKIFKV</sequence>
<dbReference type="EMBL" id="JBANRG010000010">
    <property type="protein sequence ID" value="KAK7462777.1"/>
    <property type="molecule type" value="Genomic_DNA"/>
</dbReference>
<protein>
    <recommendedName>
        <fullName evidence="2">Protein kinase domain-containing protein</fullName>
    </recommendedName>
</protein>
<dbReference type="SMART" id="SM00220">
    <property type="entry name" value="S_TKc"/>
    <property type="match status" value="1"/>
</dbReference>
<dbReference type="Gene3D" id="1.10.510.10">
    <property type="entry name" value="Transferase(Phosphotransferase) domain 1"/>
    <property type="match status" value="2"/>
</dbReference>
<accession>A0ABR1JKG2</accession>
<keyword evidence="1" id="KW-0547">Nucleotide-binding</keyword>
<evidence type="ECO:0000259" key="2">
    <source>
        <dbReference type="PROSITE" id="PS50011"/>
    </source>
</evidence>
<name>A0ABR1JKG2_9AGAR</name>
<dbReference type="PANTHER" id="PTHR24345">
    <property type="entry name" value="SERINE/THREONINE-PROTEIN KINASE PLK"/>
    <property type="match status" value="1"/>
</dbReference>
<dbReference type="PROSITE" id="PS50011">
    <property type="entry name" value="PROTEIN_KINASE_DOM"/>
    <property type="match status" value="1"/>
</dbReference>
<dbReference type="SUPFAM" id="SSF56112">
    <property type="entry name" value="Protein kinase-like (PK-like)"/>
    <property type="match status" value="1"/>
</dbReference>
<dbReference type="PANTHER" id="PTHR24345:SF43">
    <property type="entry name" value="INACTIVE SERINE_THREONINE-PROTEIN KINASE PLK5"/>
    <property type="match status" value="1"/>
</dbReference>
<organism evidence="3 4">
    <name type="scientific">Marasmiellus scandens</name>
    <dbReference type="NCBI Taxonomy" id="2682957"/>
    <lineage>
        <taxon>Eukaryota</taxon>
        <taxon>Fungi</taxon>
        <taxon>Dikarya</taxon>
        <taxon>Basidiomycota</taxon>
        <taxon>Agaricomycotina</taxon>
        <taxon>Agaricomycetes</taxon>
        <taxon>Agaricomycetidae</taxon>
        <taxon>Agaricales</taxon>
        <taxon>Marasmiineae</taxon>
        <taxon>Omphalotaceae</taxon>
        <taxon>Marasmiellus</taxon>
    </lineage>
</organism>
<evidence type="ECO:0000313" key="3">
    <source>
        <dbReference type="EMBL" id="KAK7462777.1"/>
    </source>
</evidence>
<reference evidence="3 4" key="1">
    <citation type="submission" date="2024-01" db="EMBL/GenBank/DDBJ databases">
        <title>A draft genome for the cacao thread blight pathogen Marasmiellus scandens.</title>
        <authorList>
            <person name="Baruah I.K."/>
            <person name="Leung J."/>
            <person name="Bukari Y."/>
            <person name="Amoako-Attah I."/>
            <person name="Meinhardt L.W."/>
            <person name="Bailey B.A."/>
            <person name="Cohen S.P."/>
        </authorList>
    </citation>
    <scope>NUCLEOTIDE SEQUENCE [LARGE SCALE GENOMIC DNA]</scope>
    <source>
        <strain evidence="3 4">GH-19</strain>
    </source>
</reference>
<dbReference type="InterPro" id="IPR000719">
    <property type="entry name" value="Prot_kinase_dom"/>
</dbReference>
<dbReference type="InterPro" id="IPR017441">
    <property type="entry name" value="Protein_kinase_ATP_BS"/>
</dbReference>